<protein>
    <submittedName>
        <fullName evidence="8">YicC family protein</fullName>
    </submittedName>
</protein>
<evidence type="ECO:0000313" key="9">
    <source>
        <dbReference type="Proteomes" id="UP000543804"/>
    </source>
</evidence>
<dbReference type="InterPro" id="IPR005229">
    <property type="entry name" value="YicC/YloC-like"/>
</dbReference>
<accession>A0A848B933</accession>
<organism evidence="8 9">
    <name type="scientific">Selenomonas bovis</name>
    <dbReference type="NCBI Taxonomy" id="416586"/>
    <lineage>
        <taxon>Bacteria</taxon>
        <taxon>Bacillati</taxon>
        <taxon>Bacillota</taxon>
        <taxon>Negativicutes</taxon>
        <taxon>Selenomonadales</taxon>
        <taxon>Selenomonadaceae</taxon>
        <taxon>Selenomonas</taxon>
    </lineage>
</organism>
<keyword evidence="2" id="KW-0540">Nuclease</keyword>
<dbReference type="InterPro" id="IPR013551">
    <property type="entry name" value="YicC-like_C"/>
</dbReference>
<reference evidence="8 9" key="1">
    <citation type="submission" date="2020-04" db="EMBL/GenBank/DDBJ databases">
        <authorList>
            <person name="Hitch T.C.A."/>
            <person name="Wylensek D."/>
            <person name="Clavel T."/>
        </authorList>
    </citation>
    <scope>NUCLEOTIDE SEQUENCE [LARGE SCALE GENOMIC DNA]</scope>
    <source>
        <strain evidence="8 9">PG-130-P53-12</strain>
    </source>
</reference>
<dbReference type="GO" id="GO:0004521">
    <property type="term" value="F:RNA endonuclease activity"/>
    <property type="evidence" value="ECO:0007669"/>
    <property type="project" value="InterPro"/>
</dbReference>
<dbReference type="GO" id="GO:0016787">
    <property type="term" value="F:hydrolase activity"/>
    <property type="evidence" value="ECO:0007669"/>
    <property type="project" value="UniProtKB-KW"/>
</dbReference>
<name>A0A848B933_9FIRM</name>
<evidence type="ECO:0000256" key="5">
    <source>
        <dbReference type="ARBA" id="ARBA00035648"/>
    </source>
</evidence>
<evidence type="ECO:0000256" key="2">
    <source>
        <dbReference type="ARBA" id="ARBA00022722"/>
    </source>
</evidence>
<dbReference type="Pfam" id="PF08340">
    <property type="entry name" value="YicC-like_C"/>
    <property type="match status" value="1"/>
</dbReference>
<evidence type="ECO:0000313" key="8">
    <source>
        <dbReference type="EMBL" id="NMD97877.1"/>
    </source>
</evidence>
<dbReference type="Pfam" id="PF03755">
    <property type="entry name" value="YicC-like_N"/>
    <property type="match status" value="1"/>
</dbReference>
<evidence type="ECO:0000259" key="7">
    <source>
        <dbReference type="Pfam" id="PF08340"/>
    </source>
</evidence>
<evidence type="ECO:0000259" key="6">
    <source>
        <dbReference type="Pfam" id="PF03755"/>
    </source>
</evidence>
<dbReference type="Proteomes" id="UP000543804">
    <property type="component" value="Unassembled WGS sequence"/>
</dbReference>
<keyword evidence="4" id="KW-0378">Hydrolase</keyword>
<gene>
    <name evidence="8" type="ORF">HF878_00055</name>
</gene>
<keyword evidence="9" id="KW-1185">Reference proteome</keyword>
<dbReference type="EMBL" id="JABAFA010000001">
    <property type="protein sequence ID" value="NMD97877.1"/>
    <property type="molecule type" value="Genomic_DNA"/>
</dbReference>
<keyword evidence="3" id="KW-0255">Endonuclease</keyword>
<dbReference type="NCBIfam" id="TIGR00255">
    <property type="entry name" value="YicC/YloC family endoribonuclease"/>
    <property type="match status" value="1"/>
</dbReference>
<comment type="cofactor">
    <cofactor evidence="1">
        <name>a divalent metal cation</name>
        <dbReference type="ChEBI" id="CHEBI:60240"/>
    </cofactor>
</comment>
<feature type="domain" description="Endoribonuclease YicC-like N-terminal" evidence="6">
    <location>
        <begin position="4"/>
        <end position="157"/>
    </location>
</feature>
<evidence type="ECO:0000256" key="4">
    <source>
        <dbReference type="ARBA" id="ARBA00022801"/>
    </source>
</evidence>
<proteinExistence type="inferred from homology"/>
<dbReference type="RefSeq" id="WP_019542698.1">
    <property type="nucleotide sequence ID" value="NZ_JABAFA010000001.1"/>
</dbReference>
<feature type="domain" description="Endoribonuclease YicC-like C-terminal" evidence="7">
    <location>
        <begin position="175"/>
        <end position="294"/>
    </location>
</feature>
<sequence>MGVLRSMTGYGEAVAENESFKVKAAARAVNQRYLDITLHAPVQLASLEVQVRQAVKARVARGKLDLFLTLTDKREGSASVRCNRQLASAYQQALNELSDYLHVARPDDVQEIAAYPDVLQVEADASLTGCEPVLMEAVAGALRGLDEMRCREGEALAADFRERLTVLTSLKERLEQLAPEIVAAHRARLEQMLGELLAAQDIDESRIIQETALYADKVNYTEETVRLGSHFAQFSSILASADGPVGRKLDFLIQEMNREANTIGSKCNSARAAQLVVDLKSEIEKLREQVQNIE</sequence>
<comment type="similarity">
    <text evidence="5">Belongs to the YicC/YloC family.</text>
</comment>
<dbReference type="PANTHER" id="PTHR30636:SF3">
    <property type="entry name" value="UPF0701 PROTEIN YICC"/>
    <property type="match status" value="1"/>
</dbReference>
<dbReference type="AlphaFoldDB" id="A0A848B933"/>
<comment type="caution">
    <text evidence="8">The sequence shown here is derived from an EMBL/GenBank/DDBJ whole genome shotgun (WGS) entry which is preliminary data.</text>
</comment>
<evidence type="ECO:0000256" key="1">
    <source>
        <dbReference type="ARBA" id="ARBA00001968"/>
    </source>
</evidence>
<evidence type="ECO:0000256" key="3">
    <source>
        <dbReference type="ARBA" id="ARBA00022759"/>
    </source>
</evidence>
<dbReference type="PANTHER" id="PTHR30636">
    <property type="entry name" value="UPF0701 PROTEIN YICC"/>
    <property type="match status" value="1"/>
</dbReference>
<dbReference type="InterPro" id="IPR013527">
    <property type="entry name" value="YicC-like_N"/>
</dbReference>